<gene>
    <name evidence="3" type="ORF">ACFSKO_16955</name>
</gene>
<dbReference type="EMBL" id="JBHUII010000011">
    <property type="protein sequence ID" value="MFD2207316.1"/>
    <property type="molecule type" value="Genomic_DNA"/>
</dbReference>
<dbReference type="Proteomes" id="UP001597294">
    <property type="component" value="Unassembled WGS sequence"/>
</dbReference>
<sequence length="275" mass="29586">MNAKLGILAGGGHLPRRLIKLCEETNREVFLVAFKGQTDPETVNDVEHLWTRLGAAGKILKTLKEQQVKELVMIGPVKRPSMAELRPDWRALQFFAKIGAKSLGDDGLLRSVISAVEEEGFVFRGVDELLNDLLATKGVYGSIIPDAFAYDDIKRGVEVAKAMGRVDVGQSVVIQQGLVLGVEAIEGTDALLSRCLDLKRGGDSGVLVKLKKPEQERRADLPTIGVETIKGAVNAGLKGIAIEAGGALVIDRDALISAADRYGLFVIGIDPSDYE</sequence>
<protein>
    <submittedName>
        <fullName evidence="3">LpxI family protein</fullName>
    </submittedName>
</protein>
<reference evidence="4" key="1">
    <citation type="journal article" date="2019" name="Int. J. Syst. Evol. Microbiol.">
        <title>The Global Catalogue of Microorganisms (GCM) 10K type strain sequencing project: providing services to taxonomists for standard genome sequencing and annotation.</title>
        <authorList>
            <consortium name="The Broad Institute Genomics Platform"/>
            <consortium name="The Broad Institute Genome Sequencing Center for Infectious Disease"/>
            <person name="Wu L."/>
            <person name="Ma J."/>
        </authorList>
    </citation>
    <scope>NUCLEOTIDE SEQUENCE [LARGE SCALE GENOMIC DNA]</scope>
    <source>
        <strain evidence="4">CGMCC 4.7192</strain>
    </source>
</reference>
<feature type="domain" description="LpxI C-terminal" evidence="1">
    <location>
        <begin position="137"/>
        <end position="267"/>
    </location>
</feature>
<dbReference type="RefSeq" id="WP_380253818.1">
    <property type="nucleotide sequence ID" value="NZ_JBHUII010000011.1"/>
</dbReference>
<keyword evidence="4" id="KW-1185">Reference proteome</keyword>
<feature type="domain" description="LpxI N-terminal" evidence="2">
    <location>
        <begin position="4"/>
        <end position="133"/>
    </location>
</feature>
<dbReference type="Pfam" id="PF17930">
    <property type="entry name" value="LpxI_N"/>
    <property type="match status" value="1"/>
</dbReference>
<dbReference type="PANTHER" id="PTHR39962">
    <property type="entry name" value="BLL4848 PROTEIN"/>
    <property type="match status" value="1"/>
</dbReference>
<evidence type="ECO:0000259" key="2">
    <source>
        <dbReference type="Pfam" id="PF17930"/>
    </source>
</evidence>
<evidence type="ECO:0000313" key="3">
    <source>
        <dbReference type="EMBL" id="MFD2207316.1"/>
    </source>
</evidence>
<dbReference type="PANTHER" id="PTHR39962:SF1">
    <property type="entry name" value="LPXI FAMILY PROTEIN"/>
    <property type="match status" value="1"/>
</dbReference>
<dbReference type="InterPro" id="IPR043167">
    <property type="entry name" value="LpxI_C_sf"/>
</dbReference>
<evidence type="ECO:0000313" key="4">
    <source>
        <dbReference type="Proteomes" id="UP001597294"/>
    </source>
</evidence>
<name>A0ABW5BR85_9PROT</name>
<proteinExistence type="predicted"/>
<dbReference type="InterPro" id="IPR053174">
    <property type="entry name" value="LpxI"/>
</dbReference>
<dbReference type="Gene3D" id="3.40.50.20">
    <property type="match status" value="1"/>
</dbReference>
<dbReference type="InterPro" id="IPR041255">
    <property type="entry name" value="LpxI_N"/>
</dbReference>
<dbReference type="InterPro" id="IPR010415">
    <property type="entry name" value="LpxI_C"/>
</dbReference>
<organism evidence="3 4">
    <name type="scientific">Kiloniella antarctica</name>
    <dbReference type="NCBI Taxonomy" id="1550907"/>
    <lineage>
        <taxon>Bacteria</taxon>
        <taxon>Pseudomonadati</taxon>
        <taxon>Pseudomonadota</taxon>
        <taxon>Alphaproteobacteria</taxon>
        <taxon>Rhodospirillales</taxon>
        <taxon>Kiloniellaceae</taxon>
        <taxon>Kiloniella</taxon>
    </lineage>
</organism>
<dbReference type="Pfam" id="PF06230">
    <property type="entry name" value="LpxI_C"/>
    <property type="match status" value="1"/>
</dbReference>
<accession>A0ABW5BR85</accession>
<comment type="caution">
    <text evidence="3">The sequence shown here is derived from an EMBL/GenBank/DDBJ whole genome shotgun (WGS) entry which is preliminary data.</text>
</comment>
<evidence type="ECO:0000259" key="1">
    <source>
        <dbReference type="Pfam" id="PF06230"/>
    </source>
</evidence>
<dbReference type="Gene3D" id="3.40.140.80">
    <property type="match status" value="1"/>
</dbReference>